<dbReference type="SUPFAM" id="SSF46785">
    <property type="entry name" value="Winged helix' DNA-binding domain"/>
    <property type="match status" value="1"/>
</dbReference>
<organism evidence="2">
    <name type="scientific">Candidatus Methanophaga sp. ANME-1 ERB7</name>
    <dbReference type="NCBI Taxonomy" id="2759913"/>
    <lineage>
        <taxon>Archaea</taxon>
        <taxon>Methanobacteriati</taxon>
        <taxon>Methanobacteriota</taxon>
        <taxon>Stenosarchaea group</taxon>
        <taxon>Methanomicrobia</taxon>
        <taxon>Candidatus Methanophagales</taxon>
        <taxon>Candidatus Methanophagaceae</taxon>
        <taxon>Candidatus Methanophaga</taxon>
    </lineage>
</organism>
<dbReference type="InterPro" id="IPR036390">
    <property type="entry name" value="WH_DNA-bd_sf"/>
</dbReference>
<accession>A0A7G9Z483</accession>
<dbReference type="EMBL" id="MT631602">
    <property type="protein sequence ID" value="QNO55067.1"/>
    <property type="molecule type" value="Genomic_DNA"/>
</dbReference>
<dbReference type="InterPro" id="IPR038723">
    <property type="entry name" value="ArnR1-like_HTH"/>
</dbReference>
<gene>
    <name evidence="2" type="ORF">PBMGCBEP_00001</name>
</gene>
<evidence type="ECO:0000259" key="1">
    <source>
        <dbReference type="Pfam" id="PF14947"/>
    </source>
</evidence>
<name>A0A7G9Z483_9EURY</name>
<dbReference type="InterPro" id="IPR036388">
    <property type="entry name" value="WH-like_DNA-bd_sf"/>
</dbReference>
<sequence length="89" mass="10585">MRGPESRSRWEIILDILKVTSEGEGRAKKTRIMQYAYLDWRNFQRHFGFLQENEFISDHSDPKEGTSYYLTEKGIDLMGRLNAVQKMLR</sequence>
<dbReference type="Gene3D" id="1.10.10.10">
    <property type="entry name" value="Winged helix-like DNA-binding domain superfamily/Winged helix DNA-binding domain"/>
    <property type="match status" value="1"/>
</dbReference>
<evidence type="ECO:0000313" key="2">
    <source>
        <dbReference type="EMBL" id="QNO55067.1"/>
    </source>
</evidence>
<proteinExistence type="predicted"/>
<reference evidence="2" key="1">
    <citation type="submission" date="2020-06" db="EMBL/GenBank/DDBJ databases">
        <title>Unique genomic features of the anaerobic methanotrophic archaea.</title>
        <authorList>
            <person name="Chadwick G.L."/>
            <person name="Skennerton C.T."/>
            <person name="Laso-Perez R."/>
            <person name="Leu A.O."/>
            <person name="Speth D.R."/>
            <person name="Yu H."/>
            <person name="Morgan-Lang C."/>
            <person name="Hatzenpichler R."/>
            <person name="Goudeau D."/>
            <person name="Malmstrom R."/>
            <person name="Brazelton W.J."/>
            <person name="Woyke T."/>
            <person name="Hallam S.J."/>
            <person name="Tyson G.W."/>
            <person name="Wegener G."/>
            <person name="Boetius A."/>
            <person name="Orphan V."/>
        </authorList>
    </citation>
    <scope>NUCLEOTIDE SEQUENCE</scope>
</reference>
<feature type="domain" description="ArnR1-like winged helix-turn-helix" evidence="1">
    <location>
        <begin position="7"/>
        <end position="87"/>
    </location>
</feature>
<protein>
    <recommendedName>
        <fullName evidence="1">ArnR1-like winged helix-turn-helix domain-containing protein</fullName>
    </recommendedName>
</protein>
<dbReference type="AlphaFoldDB" id="A0A7G9Z483"/>
<dbReference type="Pfam" id="PF14947">
    <property type="entry name" value="HTH_45"/>
    <property type="match status" value="1"/>
</dbReference>